<keyword evidence="7" id="KW-0175">Coiled coil</keyword>
<evidence type="ECO:0000259" key="9">
    <source>
        <dbReference type="Pfam" id="PF23247"/>
    </source>
</evidence>
<evidence type="ECO:0000256" key="3">
    <source>
        <dbReference type="ARBA" id="ARBA00022737"/>
    </source>
</evidence>
<feature type="domain" description="Disease resistance protein At4g27190-like leucine-rich repeats" evidence="9">
    <location>
        <begin position="839"/>
        <end position="909"/>
    </location>
</feature>
<evidence type="ECO:0000256" key="7">
    <source>
        <dbReference type="SAM" id="Coils"/>
    </source>
</evidence>
<reference evidence="11 12" key="1">
    <citation type="journal article" date="2018" name="Proc. Natl. Acad. Sci. U.S.A.">
        <title>Draft genome sequence of Camellia sinensis var. sinensis provides insights into the evolution of the tea genome and tea quality.</title>
        <authorList>
            <person name="Wei C."/>
            <person name="Yang H."/>
            <person name="Wang S."/>
            <person name="Zhao J."/>
            <person name="Liu C."/>
            <person name="Gao L."/>
            <person name="Xia E."/>
            <person name="Lu Y."/>
            <person name="Tai Y."/>
            <person name="She G."/>
            <person name="Sun J."/>
            <person name="Cao H."/>
            <person name="Tong W."/>
            <person name="Gao Q."/>
            <person name="Li Y."/>
            <person name="Deng W."/>
            <person name="Jiang X."/>
            <person name="Wang W."/>
            <person name="Chen Q."/>
            <person name="Zhang S."/>
            <person name="Li H."/>
            <person name="Wu J."/>
            <person name="Wang P."/>
            <person name="Li P."/>
            <person name="Shi C."/>
            <person name="Zheng F."/>
            <person name="Jian J."/>
            <person name="Huang B."/>
            <person name="Shan D."/>
            <person name="Shi M."/>
            <person name="Fang C."/>
            <person name="Yue Y."/>
            <person name="Li F."/>
            <person name="Li D."/>
            <person name="Wei S."/>
            <person name="Han B."/>
            <person name="Jiang C."/>
            <person name="Yin Y."/>
            <person name="Xia T."/>
            <person name="Zhang Z."/>
            <person name="Bennetzen J.L."/>
            <person name="Zhao S."/>
            <person name="Wan X."/>
        </authorList>
    </citation>
    <scope>NUCLEOTIDE SEQUENCE [LARGE SCALE GENOMIC DNA]</scope>
    <source>
        <strain evidence="12">cv. Shuchazao</strain>
        <tissue evidence="11">Leaf</tissue>
    </source>
</reference>
<comment type="caution">
    <text evidence="11">The sequence shown here is derived from an EMBL/GenBank/DDBJ whole genome shotgun (WGS) entry which is preliminary data.</text>
</comment>
<dbReference type="Proteomes" id="UP000306102">
    <property type="component" value="Unassembled WGS sequence"/>
</dbReference>
<keyword evidence="6" id="KW-0067">ATP-binding</keyword>
<dbReference type="STRING" id="542762.A0A4S4E306"/>
<protein>
    <submittedName>
        <fullName evidence="11">Uncharacterized protein</fullName>
    </submittedName>
</protein>
<dbReference type="InterPro" id="IPR050905">
    <property type="entry name" value="Plant_NBS-LRR"/>
</dbReference>
<proteinExistence type="inferred from homology"/>
<dbReference type="Pfam" id="PF23247">
    <property type="entry name" value="LRR_RPS2"/>
    <property type="match status" value="1"/>
</dbReference>
<feature type="coiled-coil region" evidence="7">
    <location>
        <begin position="50"/>
        <end position="110"/>
    </location>
</feature>
<evidence type="ECO:0000313" key="11">
    <source>
        <dbReference type="EMBL" id="THG09834.1"/>
    </source>
</evidence>
<dbReference type="EMBL" id="SDRB02008199">
    <property type="protein sequence ID" value="THG09834.1"/>
    <property type="molecule type" value="Genomic_DNA"/>
</dbReference>
<keyword evidence="4" id="KW-0547">Nucleotide-binding</keyword>
<dbReference type="InterPro" id="IPR057135">
    <property type="entry name" value="At4g27190-like_LRR"/>
</dbReference>
<dbReference type="InterPro" id="IPR036388">
    <property type="entry name" value="WH-like_DNA-bd_sf"/>
</dbReference>
<gene>
    <name evidence="11" type="ORF">TEA_005461</name>
</gene>
<dbReference type="GO" id="GO:0043531">
    <property type="term" value="F:ADP binding"/>
    <property type="evidence" value="ECO:0007669"/>
    <property type="project" value="InterPro"/>
</dbReference>
<evidence type="ECO:0000259" key="8">
    <source>
        <dbReference type="Pfam" id="PF00931"/>
    </source>
</evidence>
<feature type="domain" description="NB-ARC" evidence="8">
    <location>
        <begin position="170"/>
        <end position="332"/>
    </location>
</feature>
<dbReference type="Gene3D" id="3.40.50.300">
    <property type="entry name" value="P-loop containing nucleotide triphosphate hydrolases"/>
    <property type="match status" value="1"/>
</dbReference>
<dbReference type="InterPro" id="IPR027417">
    <property type="entry name" value="P-loop_NTPase"/>
</dbReference>
<dbReference type="Gene3D" id="1.10.8.430">
    <property type="entry name" value="Helical domain of apoptotic protease-activating factors"/>
    <property type="match status" value="1"/>
</dbReference>
<dbReference type="InterPro" id="IPR002182">
    <property type="entry name" value="NB-ARC"/>
</dbReference>
<evidence type="ECO:0000256" key="2">
    <source>
        <dbReference type="ARBA" id="ARBA00022614"/>
    </source>
</evidence>
<dbReference type="Gene3D" id="1.10.10.10">
    <property type="entry name" value="Winged helix-like DNA-binding domain superfamily/Winged helix DNA-binding domain"/>
    <property type="match status" value="1"/>
</dbReference>
<dbReference type="PANTHER" id="PTHR33463:SF209">
    <property type="entry name" value="DISEASE RESISTANCE PROTEIN RPS2-LIKE"/>
    <property type="match status" value="1"/>
</dbReference>
<feature type="domain" description="Disease resistance R13L4/SHOC-2-like LRR" evidence="10">
    <location>
        <begin position="569"/>
        <end position="715"/>
    </location>
</feature>
<evidence type="ECO:0000256" key="1">
    <source>
        <dbReference type="ARBA" id="ARBA00008894"/>
    </source>
</evidence>
<dbReference type="InterPro" id="IPR032675">
    <property type="entry name" value="LRR_dom_sf"/>
</dbReference>
<dbReference type="SUPFAM" id="SSF52540">
    <property type="entry name" value="P-loop containing nucleoside triphosphate hydrolases"/>
    <property type="match status" value="1"/>
</dbReference>
<dbReference type="Pfam" id="PF00931">
    <property type="entry name" value="NB-ARC"/>
    <property type="match status" value="1"/>
</dbReference>
<accession>A0A4S4E306</accession>
<dbReference type="PRINTS" id="PR00364">
    <property type="entry name" value="DISEASERSIST"/>
</dbReference>
<dbReference type="InterPro" id="IPR055414">
    <property type="entry name" value="LRR_R13L4/SHOC2-like"/>
</dbReference>
<dbReference type="InterPro" id="IPR042197">
    <property type="entry name" value="Apaf_helical"/>
</dbReference>
<keyword evidence="12" id="KW-1185">Reference proteome</keyword>
<dbReference type="SUPFAM" id="SSF52058">
    <property type="entry name" value="L domain-like"/>
    <property type="match status" value="1"/>
</dbReference>
<dbReference type="AlphaFoldDB" id="A0A4S4E306"/>
<evidence type="ECO:0000256" key="5">
    <source>
        <dbReference type="ARBA" id="ARBA00022821"/>
    </source>
</evidence>
<evidence type="ECO:0000259" key="10">
    <source>
        <dbReference type="Pfam" id="PF23598"/>
    </source>
</evidence>
<sequence length="979" mass="111029">MAEATAVVAATSAVVGAAAGMVGSVSQAKPALWDPLMRKFASSNCVKEILDALKEAVGVLRSKRKDYQNEVGGQKMKVPSETYKEWIRRVMEIEDQVDNLVAKHDRESEKSSFSFSTSSTFREELVKKHEQVIKLLEESNQIKDKLLAGQPPEPVVKMRAPDIKKFETLQKSLEQVLGLLRNDKVNGIKIHGTVGIGKTTIMLNLNNHDEVAKMFDIVIWVKVSTEGSKENLSREHLQQAVLRRLRLNIKGTKRADEVAHGILEELKDKKYLLLMDDVKQDLNLYKMGIPDGKNGSKIVLTTRLGHVCSSLVNRVIKVTNLSADEAWEMFQDVLECPKIIENPKIGPLAWRVCNDCGGLPLLIEKVANTFKVKNNECLWSDGLNSWRMWPQKECQGIREMYNMLKFCYDELDDAQKKCFLYGALYPEDSDIYTDYLLECWAAEDFLGNDHHAKNMKARNGHFILSHLKNVSLLEETMSEKCITMHKFIRQAALYFASDDPKCKYLVKPNGALQEAPDEEPWSEKNRISLSDNEFDKLPDCPDCSMLSTLFLQKNSELTTVPESFFDHMPSLRVLNFCQTGIMSLPISVSKLISLKVLYLCDCEYLMELPSAVGELPHLEVLDIRGSGIHNIPTHIKNLKGLRCLRISFTKSGNVNGTPEMDLNHDIISKLSALEELVIDMKAFEQWSNKVLIENIIKEVAILKRLTILKLCFADEVVDVIEVATTFRIHVPDAGILQTFMKNSHLWSNVKHIKSFQLLISCKHPDHPQIPEYFKYARYIKYCNGEGASPPFPEVFAKAEAIELVNHKDIKQLSDFGIASMTQIRGCLIESCNEIETIISRVDCKIILNLEHLYMKNLPKLESIWKVPMQSGSLTKLKTLVLSSCQMLKKIFPPGVIHQLEMQYLKIEDCPGIVEIFEESETSGHPHVLPKLKKFVLIDMPKLERICANELLNWPSLENFEIFPCLTQSSTKFLDAAAED</sequence>
<keyword evidence="3" id="KW-0677">Repeat</keyword>
<organism evidence="11 12">
    <name type="scientific">Camellia sinensis var. sinensis</name>
    <name type="common">China tea</name>
    <dbReference type="NCBI Taxonomy" id="542762"/>
    <lineage>
        <taxon>Eukaryota</taxon>
        <taxon>Viridiplantae</taxon>
        <taxon>Streptophyta</taxon>
        <taxon>Embryophyta</taxon>
        <taxon>Tracheophyta</taxon>
        <taxon>Spermatophyta</taxon>
        <taxon>Magnoliopsida</taxon>
        <taxon>eudicotyledons</taxon>
        <taxon>Gunneridae</taxon>
        <taxon>Pentapetalae</taxon>
        <taxon>asterids</taxon>
        <taxon>Ericales</taxon>
        <taxon>Theaceae</taxon>
        <taxon>Camellia</taxon>
    </lineage>
</organism>
<evidence type="ECO:0000313" key="12">
    <source>
        <dbReference type="Proteomes" id="UP000306102"/>
    </source>
</evidence>
<dbReference type="FunFam" id="1.10.10.10:FF:000322">
    <property type="entry name" value="Probable disease resistance protein At1g63360"/>
    <property type="match status" value="1"/>
</dbReference>
<keyword evidence="2" id="KW-0433">Leucine-rich repeat</keyword>
<dbReference type="GO" id="GO:0006952">
    <property type="term" value="P:defense response"/>
    <property type="evidence" value="ECO:0007669"/>
    <property type="project" value="UniProtKB-KW"/>
</dbReference>
<dbReference type="Pfam" id="PF23598">
    <property type="entry name" value="LRR_14"/>
    <property type="match status" value="1"/>
</dbReference>
<evidence type="ECO:0000256" key="4">
    <source>
        <dbReference type="ARBA" id="ARBA00022741"/>
    </source>
</evidence>
<evidence type="ECO:0000256" key="6">
    <source>
        <dbReference type="ARBA" id="ARBA00022840"/>
    </source>
</evidence>
<comment type="similarity">
    <text evidence="1">Belongs to the disease resistance NB-LRR family.</text>
</comment>
<dbReference type="PANTHER" id="PTHR33463">
    <property type="entry name" value="NB-ARC DOMAIN-CONTAINING PROTEIN-RELATED"/>
    <property type="match status" value="1"/>
</dbReference>
<keyword evidence="5" id="KW-0611">Plant defense</keyword>
<name>A0A4S4E306_CAMSN</name>
<dbReference type="Gene3D" id="3.80.10.10">
    <property type="entry name" value="Ribonuclease Inhibitor"/>
    <property type="match status" value="2"/>
</dbReference>
<dbReference type="GO" id="GO:0005524">
    <property type="term" value="F:ATP binding"/>
    <property type="evidence" value="ECO:0007669"/>
    <property type="project" value="UniProtKB-KW"/>
</dbReference>